<protein>
    <recommendedName>
        <fullName evidence="10">Abscisic acid G-protein coupled receptor-like domain-containing protein</fullName>
    </recommendedName>
</protein>
<proteinExistence type="predicted"/>
<dbReference type="GeneID" id="59326560"/>
<evidence type="ECO:0000256" key="5">
    <source>
        <dbReference type="SAM" id="Phobius"/>
    </source>
</evidence>
<feature type="domain" description="Abscisic acid G-protein coupled receptor-like" evidence="6">
    <location>
        <begin position="304"/>
        <end position="511"/>
    </location>
</feature>
<dbReference type="OrthoDB" id="264392at2759"/>
<dbReference type="InterPro" id="IPR025969">
    <property type="entry name" value="ABA_GPCR_dom"/>
</dbReference>
<evidence type="ECO:0008006" key="10">
    <source>
        <dbReference type="Google" id="ProtNLM"/>
    </source>
</evidence>
<evidence type="ECO:0000313" key="9">
    <source>
        <dbReference type="Proteomes" id="UP000515788"/>
    </source>
</evidence>
<sequence>MEDFFMVLFLTASATAIYRWSFTVLWFKVGSLFEIGAESSSKQDATLPKLAIDDSTFLSKLYSEYSVPSHKVLQAMRILFSAAMVIYTITIEITLWQIKTADVQQTADFITKWVWPLVSMLLSALLILVQPLFIVMSLLNKFFEEKFDLDRLVILSCGIVALLIMVLNYIALGPFHHAESMLTRLSVAGVTIMANLAGVASTSSLYSTFCTVKRRFSPKYSKQRKQYFTESLLWISDKSLQEQIELYQREIQHTIETLKNMEQYPEESATVTKQQLAEGVGSLRMEIGRLEERLRLPPHVKFAKKASHVVFLFYCIHKTVTVFTRTIPHLFSTSSKDTEWTTDPLAISIANIMDLLLFRFQYQYEVDSLTKQISLILSISLFVCSLSTVATTISFLIALLPNRIRVLAMYVMQNSTNFEELPSYNKRPSKRSQKKSPSIIKNLIVSELAGIYVVATLLSIRSNLPFDVSEKVNELLDERFTVANVVIDKWFELIYAISCISTFVCIKLAERTASLPHSWARTSA</sequence>
<name>A0A7G3ZIM8_9SACH</name>
<dbReference type="Proteomes" id="UP000515788">
    <property type="component" value="Chromosome 5"/>
</dbReference>
<evidence type="ECO:0000256" key="3">
    <source>
        <dbReference type="ARBA" id="ARBA00022989"/>
    </source>
</evidence>
<comment type="subcellular location">
    <subcellularLocation>
        <location evidence="1">Membrane</location>
        <topology evidence="1">Multi-pass membrane protein</topology>
    </subcellularLocation>
</comment>
<dbReference type="EMBL" id="CP059250">
    <property type="protein sequence ID" value="QLL33364.1"/>
    <property type="molecule type" value="Genomic_DNA"/>
</dbReference>
<accession>A0A7G3ZIM8</accession>
<reference evidence="8 9" key="1">
    <citation type="submission" date="2020-06" db="EMBL/GenBank/DDBJ databases">
        <title>The yeast mating-type switching endonuclease HO is a domesticated member of an unorthodox homing genetic element family.</title>
        <authorList>
            <person name="Coughlan A.Y."/>
            <person name="Lombardi L."/>
            <person name="Braun-Galleani S."/>
            <person name="Martos A.R."/>
            <person name="Galeote V."/>
            <person name="Bigey F."/>
            <person name="Dequin S."/>
            <person name="Byrne K.P."/>
            <person name="Wolfe K.H."/>
        </authorList>
    </citation>
    <scope>NUCLEOTIDE SEQUENCE [LARGE SCALE GENOMIC DNA]</scope>
    <source>
        <strain evidence="8 9">CBS764</strain>
    </source>
</reference>
<dbReference type="RefSeq" id="XP_037140038.1">
    <property type="nucleotide sequence ID" value="XM_037284142.1"/>
</dbReference>
<feature type="transmembrane region" description="Helical" evidence="5">
    <location>
        <begin position="374"/>
        <end position="400"/>
    </location>
</feature>
<feature type="transmembrane region" description="Helical" evidence="5">
    <location>
        <begin position="78"/>
        <end position="98"/>
    </location>
</feature>
<feature type="transmembrane region" description="Helical" evidence="5">
    <location>
        <begin position="192"/>
        <end position="212"/>
    </location>
</feature>
<dbReference type="KEGG" id="tgb:HG536_0E02750"/>
<feature type="transmembrane region" description="Helical" evidence="5">
    <location>
        <begin position="118"/>
        <end position="140"/>
    </location>
</feature>
<keyword evidence="4 5" id="KW-0472">Membrane</keyword>
<dbReference type="Pfam" id="PF12430">
    <property type="entry name" value="ABA_GPCR"/>
    <property type="match status" value="1"/>
</dbReference>
<dbReference type="InterPro" id="IPR022535">
    <property type="entry name" value="Golgi_pH-regulator_cons_dom"/>
</dbReference>
<keyword evidence="2 5" id="KW-0812">Transmembrane</keyword>
<dbReference type="GO" id="GO:0016020">
    <property type="term" value="C:membrane"/>
    <property type="evidence" value="ECO:0007669"/>
    <property type="project" value="UniProtKB-SubCell"/>
</dbReference>
<gene>
    <name evidence="8" type="ORF">HG536_0E02750</name>
</gene>
<evidence type="ECO:0000256" key="1">
    <source>
        <dbReference type="ARBA" id="ARBA00004141"/>
    </source>
</evidence>
<evidence type="ECO:0000256" key="2">
    <source>
        <dbReference type="ARBA" id="ARBA00022692"/>
    </source>
</evidence>
<evidence type="ECO:0000256" key="4">
    <source>
        <dbReference type="ARBA" id="ARBA00023136"/>
    </source>
</evidence>
<dbReference type="AlphaFoldDB" id="A0A7G3ZIM8"/>
<keyword evidence="3 5" id="KW-1133">Transmembrane helix</keyword>
<feature type="transmembrane region" description="Helical" evidence="5">
    <location>
        <begin position="6"/>
        <end position="27"/>
    </location>
</feature>
<dbReference type="Pfam" id="PF12537">
    <property type="entry name" value="GPHR_N"/>
    <property type="match status" value="1"/>
</dbReference>
<organism evidence="8 9">
    <name type="scientific">Torulaspora globosa</name>
    <dbReference type="NCBI Taxonomy" id="48254"/>
    <lineage>
        <taxon>Eukaryota</taxon>
        <taxon>Fungi</taxon>
        <taxon>Dikarya</taxon>
        <taxon>Ascomycota</taxon>
        <taxon>Saccharomycotina</taxon>
        <taxon>Saccharomycetes</taxon>
        <taxon>Saccharomycetales</taxon>
        <taxon>Saccharomycetaceae</taxon>
        <taxon>Torulaspora</taxon>
    </lineage>
</organism>
<feature type="transmembrane region" description="Helical" evidence="5">
    <location>
        <begin position="152"/>
        <end position="172"/>
    </location>
</feature>
<feature type="domain" description="Golgi pH regulator conserved" evidence="7">
    <location>
        <begin position="176"/>
        <end position="236"/>
    </location>
</feature>
<evidence type="ECO:0000313" key="8">
    <source>
        <dbReference type="EMBL" id="QLL33364.1"/>
    </source>
</evidence>
<dbReference type="PANTHER" id="PTHR15948">
    <property type="entry name" value="G-PROTEIN COUPLED RECEPTOR 89-RELATED"/>
    <property type="match status" value="1"/>
</dbReference>
<keyword evidence="9" id="KW-1185">Reference proteome</keyword>
<evidence type="ECO:0000259" key="7">
    <source>
        <dbReference type="Pfam" id="PF12537"/>
    </source>
</evidence>
<dbReference type="PANTHER" id="PTHR15948:SF0">
    <property type="entry name" value="GOLGI PH REGULATOR A-RELATED"/>
    <property type="match status" value="1"/>
</dbReference>
<evidence type="ECO:0000259" key="6">
    <source>
        <dbReference type="Pfam" id="PF12430"/>
    </source>
</evidence>
<dbReference type="InterPro" id="IPR015672">
    <property type="entry name" value="GPHR/GTG"/>
</dbReference>